<evidence type="ECO:0000313" key="2">
    <source>
        <dbReference type="Proteomes" id="UP000499080"/>
    </source>
</evidence>
<evidence type="ECO:0000313" key="1">
    <source>
        <dbReference type="EMBL" id="GBM56663.1"/>
    </source>
</evidence>
<gene>
    <name evidence="1" type="ORF">AVEN_154218_1</name>
</gene>
<dbReference type="AlphaFoldDB" id="A0A4Y2GT12"/>
<reference evidence="1 2" key="1">
    <citation type="journal article" date="2019" name="Sci. Rep.">
        <title>Orb-weaving spider Araneus ventricosus genome elucidates the spidroin gene catalogue.</title>
        <authorList>
            <person name="Kono N."/>
            <person name="Nakamura H."/>
            <person name="Ohtoshi R."/>
            <person name="Moran D.A.P."/>
            <person name="Shinohara A."/>
            <person name="Yoshida Y."/>
            <person name="Fujiwara M."/>
            <person name="Mori M."/>
            <person name="Tomita M."/>
            <person name="Arakawa K."/>
        </authorList>
    </citation>
    <scope>NUCLEOTIDE SEQUENCE [LARGE SCALE GENOMIC DNA]</scope>
</reference>
<protein>
    <submittedName>
        <fullName evidence="1">Uncharacterized protein</fullName>
    </submittedName>
</protein>
<sequence>MMFTTNQPRIMEKKQTHLEPLIIACQSQMKRKGGLCNKPWFANGETTNYSRIYLVNPFVFAEKSTGFGFKKPAHTCQPAAREPFGSQVYKRLYTLISKLITLQESFIKLQTE</sequence>
<name>A0A4Y2GT12_ARAVE</name>
<accession>A0A4Y2GT12</accession>
<dbReference type="EMBL" id="BGPR01001558">
    <property type="protein sequence ID" value="GBM56663.1"/>
    <property type="molecule type" value="Genomic_DNA"/>
</dbReference>
<comment type="caution">
    <text evidence="1">The sequence shown here is derived from an EMBL/GenBank/DDBJ whole genome shotgun (WGS) entry which is preliminary data.</text>
</comment>
<organism evidence="1 2">
    <name type="scientific">Araneus ventricosus</name>
    <name type="common">Orbweaver spider</name>
    <name type="synonym">Epeira ventricosa</name>
    <dbReference type="NCBI Taxonomy" id="182803"/>
    <lineage>
        <taxon>Eukaryota</taxon>
        <taxon>Metazoa</taxon>
        <taxon>Ecdysozoa</taxon>
        <taxon>Arthropoda</taxon>
        <taxon>Chelicerata</taxon>
        <taxon>Arachnida</taxon>
        <taxon>Araneae</taxon>
        <taxon>Araneomorphae</taxon>
        <taxon>Entelegynae</taxon>
        <taxon>Araneoidea</taxon>
        <taxon>Araneidae</taxon>
        <taxon>Araneus</taxon>
    </lineage>
</organism>
<keyword evidence="2" id="KW-1185">Reference proteome</keyword>
<dbReference type="Proteomes" id="UP000499080">
    <property type="component" value="Unassembled WGS sequence"/>
</dbReference>
<proteinExistence type="predicted"/>